<gene>
    <name evidence="3" type="ORF">CC1G_07035</name>
</gene>
<feature type="compositionally biased region" description="Polar residues" evidence="1">
    <location>
        <begin position="753"/>
        <end position="771"/>
    </location>
</feature>
<keyword evidence="3" id="KW-0418">Kinase</keyword>
<evidence type="ECO:0000259" key="2">
    <source>
        <dbReference type="Pfam" id="PF17667"/>
    </source>
</evidence>
<evidence type="ECO:0000256" key="1">
    <source>
        <dbReference type="SAM" id="MobiDB-lite"/>
    </source>
</evidence>
<sequence>MGYEPVTCPAEEFIQTYLPKDGLSNFDAIMAELQAQKVLAVRGRPLAQPAAAVSRSGYIFNFFNGLFRSGYAKPDRVLKALQATWNSVRKAMERIAEANINNHSFRSVEGEDATIATCLTANKGVPLRSTDVVIPLRVTTGTSGNDHNIPDPLPDFLRVLNKDGRRRHLYAITINGSNMSVWYLSRSLCIKSTPFNILENTNFVVQTFIALMAATDENLGYDPLVTLLPDLTYVYELPPDEGRKGSLYYQTVELVSEFHSDDPVGRSARIWKVKQVFSPTDLRRVPGTSNRILKDVSLDARTVKPEVDIQRQLFADIADFGKRANWRSAEALKDMREEDMDAIADALHGENFKKYFSCIVASHVGKSHPYPALPLTDDAKSSCIPKRQCFYLYEFICTPLWDIPTLGEAIDILKQCVTAMRLMYCAGWIHRDISVGNILAIRRASEGLWEMKLSDLEFARKFLDPEIQKDEKPIGTPFFMACELQTGMPFVPGDDPTAETDHDSDPEFSAEDFAPFLPILHSFQHDLESIWWIVLWLVTARTRASFSRQWSQKYFKHSNDHWHGRTREMLLSRLDTIDSSANFPTDLPPVLHRKPLSFIRCLDAFRLDLWRLYKLRFRAKAQEDPGSYSWMMGKGVSKFFRGIEKSRDAWTSVQLIVETESREARQAVPQAALSKKRKLEAVAAAPNAVNPAPAVEQYEEKQLHRPRKRPRLTASNSTTRLEQRSRPVTRSMTREQRNAGPTTRSMTRRLQKATATSSSRQTGSSNRRSRT</sequence>
<organism evidence="3 4">
    <name type="scientific">Coprinopsis cinerea (strain Okayama-7 / 130 / ATCC MYA-4618 / FGSC 9003)</name>
    <name type="common">Inky cap fungus</name>
    <name type="synonym">Hormographiella aspergillata</name>
    <dbReference type="NCBI Taxonomy" id="240176"/>
    <lineage>
        <taxon>Eukaryota</taxon>
        <taxon>Fungi</taxon>
        <taxon>Dikarya</taxon>
        <taxon>Basidiomycota</taxon>
        <taxon>Agaricomycotina</taxon>
        <taxon>Agaricomycetes</taxon>
        <taxon>Agaricomycetidae</taxon>
        <taxon>Agaricales</taxon>
        <taxon>Agaricineae</taxon>
        <taxon>Psathyrellaceae</taxon>
        <taxon>Coprinopsis</taxon>
    </lineage>
</organism>
<dbReference type="OrthoDB" id="3271139at2759"/>
<dbReference type="OMA" id="LGFLCMN"/>
<dbReference type="Gene3D" id="1.10.510.10">
    <property type="entry name" value="Transferase(Phosphotransferase) domain 1"/>
    <property type="match status" value="1"/>
</dbReference>
<dbReference type="InterPro" id="IPR011009">
    <property type="entry name" value="Kinase-like_dom_sf"/>
</dbReference>
<dbReference type="Pfam" id="PF17667">
    <property type="entry name" value="Pkinase_fungal"/>
    <property type="match status" value="1"/>
</dbReference>
<dbReference type="GeneID" id="6008466"/>
<dbReference type="InParanoid" id="A8NAY2"/>
<dbReference type="InterPro" id="IPR040976">
    <property type="entry name" value="Pkinase_fungal"/>
</dbReference>
<dbReference type="HOGENOM" id="CLU_011584_0_2_1"/>
<dbReference type="AlphaFoldDB" id="A8NAY2"/>
<keyword evidence="4" id="KW-1185">Reference proteome</keyword>
<dbReference type="EMBL" id="AACS02000009">
    <property type="protein sequence ID" value="EAU89883.2"/>
    <property type="molecule type" value="Genomic_DNA"/>
</dbReference>
<dbReference type="PANTHER" id="PTHR38248:SF2">
    <property type="entry name" value="FUNK1 11"/>
    <property type="match status" value="1"/>
</dbReference>
<feature type="domain" description="Fungal-type protein kinase" evidence="2">
    <location>
        <begin position="155"/>
        <end position="538"/>
    </location>
</feature>
<evidence type="ECO:0000313" key="4">
    <source>
        <dbReference type="Proteomes" id="UP000001861"/>
    </source>
</evidence>
<dbReference type="SUPFAM" id="SSF56112">
    <property type="entry name" value="Protein kinase-like (PK-like)"/>
    <property type="match status" value="1"/>
</dbReference>
<reference evidence="3 4" key="1">
    <citation type="journal article" date="2010" name="Proc. Natl. Acad. Sci. U.S.A.">
        <title>Insights into evolution of multicellular fungi from the assembled chromosomes of the mushroom Coprinopsis cinerea (Coprinus cinereus).</title>
        <authorList>
            <person name="Stajich J.E."/>
            <person name="Wilke S.K."/>
            <person name="Ahren D."/>
            <person name="Au C.H."/>
            <person name="Birren B.W."/>
            <person name="Borodovsky M."/>
            <person name="Burns C."/>
            <person name="Canback B."/>
            <person name="Casselton L.A."/>
            <person name="Cheng C.K."/>
            <person name="Deng J."/>
            <person name="Dietrich F.S."/>
            <person name="Fargo D.C."/>
            <person name="Farman M.L."/>
            <person name="Gathman A.C."/>
            <person name="Goldberg J."/>
            <person name="Guigo R."/>
            <person name="Hoegger P.J."/>
            <person name="Hooker J.B."/>
            <person name="Huggins A."/>
            <person name="James T.Y."/>
            <person name="Kamada T."/>
            <person name="Kilaru S."/>
            <person name="Kodira C."/>
            <person name="Kues U."/>
            <person name="Kupfer D."/>
            <person name="Kwan H.S."/>
            <person name="Lomsadze A."/>
            <person name="Li W."/>
            <person name="Lilly W.W."/>
            <person name="Ma L.J."/>
            <person name="Mackey A.J."/>
            <person name="Manning G."/>
            <person name="Martin F."/>
            <person name="Muraguchi H."/>
            <person name="Natvig D.O."/>
            <person name="Palmerini H."/>
            <person name="Ramesh M.A."/>
            <person name="Rehmeyer C.J."/>
            <person name="Roe B.A."/>
            <person name="Shenoy N."/>
            <person name="Stanke M."/>
            <person name="Ter-Hovhannisyan V."/>
            <person name="Tunlid A."/>
            <person name="Velagapudi R."/>
            <person name="Vision T.J."/>
            <person name="Zeng Q."/>
            <person name="Zolan M.E."/>
            <person name="Pukkila P.J."/>
        </authorList>
    </citation>
    <scope>NUCLEOTIDE SEQUENCE [LARGE SCALE GENOMIC DNA]</scope>
    <source>
        <strain evidence="4">Okayama-7 / 130 / ATCC MYA-4618 / FGSC 9003</strain>
    </source>
</reference>
<dbReference type="GO" id="GO:0016301">
    <property type="term" value="F:kinase activity"/>
    <property type="evidence" value="ECO:0007669"/>
    <property type="project" value="UniProtKB-KW"/>
</dbReference>
<dbReference type="RefSeq" id="XP_001831984.2">
    <property type="nucleotide sequence ID" value="XM_001831932.2"/>
</dbReference>
<dbReference type="VEuPathDB" id="FungiDB:CC1G_07035"/>
<dbReference type="PANTHER" id="PTHR38248">
    <property type="entry name" value="FUNK1 6"/>
    <property type="match status" value="1"/>
</dbReference>
<accession>A8NAY2</accession>
<feature type="compositionally biased region" description="Polar residues" evidence="1">
    <location>
        <begin position="713"/>
        <end position="731"/>
    </location>
</feature>
<comment type="caution">
    <text evidence="3">The sequence shown here is derived from an EMBL/GenBank/DDBJ whole genome shotgun (WGS) entry which is preliminary data.</text>
</comment>
<evidence type="ECO:0000313" key="3">
    <source>
        <dbReference type="EMBL" id="EAU89883.2"/>
    </source>
</evidence>
<name>A8NAY2_COPC7</name>
<dbReference type="eggNOG" id="ENOG502RSE5">
    <property type="taxonomic scope" value="Eukaryota"/>
</dbReference>
<keyword evidence="3" id="KW-0808">Transferase</keyword>
<dbReference type="Proteomes" id="UP000001861">
    <property type="component" value="Unassembled WGS sequence"/>
</dbReference>
<proteinExistence type="predicted"/>
<dbReference type="KEGG" id="cci:CC1G_07035"/>
<protein>
    <submittedName>
        <fullName evidence="3">Other/FunK1 protein kinase</fullName>
    </submittedName>
</protein>
<feature type="region of interest" description="Disordered" evidence="1">
    <location>
        <begin position="693"/>
        <end position="771"/>
    </location>
</feature>